<evidence type="ECO:0000256" key="1">
    <source>
        <dbReference type="ARBA" id="ARBA00004141"/>
    </source>
</evidence>
<keyword evidence="9" id="KW-1185">Reference proteome</keyword>
<evidence type="ECO:0000256" key="7">
    <source>
        <dbReference type="SAM" id="SignalP"/>
    </source>
</evidence>
<keyword evidence="7" id="KW-0732">Signal</keyword>
<feature type="transmembrane region" description="Helical" evidence="6">
    <location>
        <begin position="56"/>
        <end position="74"/>
    </location>
</feature>
<proteinExistence type="inferred from homology"/>
<dbReference type="PANTHER" id="PTHR28668">
    <property type="entry name" value="TRANSMEMBRANE PROTEIN 234"/>
    <property type="match status" value="1"/>
</dbReference>
<protein>
    <submittedName>
        <fullName evidence="8">Transmembrane protein</fullName>
    </submittedName>
</protein>
<dbReference type="InterPro" id="IPR018908">
    <property type="entry name" value="TMEM234"/>
</dbReference>
<evidence type="ECO:0000313" key="9">
    <source>
        <dbReference type="Proteomes" id="UP000326759"/>
    </source>
</evidence>
<feature type="transmembrane region" description="Helical" evidence="6">
    <location>
        <begin position="108"/>
        <end position="126"/>
    </location>
</feature>
<evidence type="ECO:0000256" key="4">
    <source>
        <dbReference type="ARBA" id="ARBA00022989"/>
    </source>
</evidence>
<keyword evidence="5 6" id="KW-0472">Membrane</keyword>
<dbReference type="Gene3D" id="1.10.3730.20">
    <property type="match status" value="1"/>
</dbReference>
<organism evidence="8 9">
    <name type="scientific">Armadillidium nasatum</name>
    <dbReference type="NCBI Taxonomy" id="96803"/>
    <lineage>
        <taxon>Eukaryota</taxon>
        <taxon>Metazoa</taxon>
        <taxon>Ecdysozoa</taxon>
        <taxon>Arthropoda</taxon>
        <taxon>Crustacea</taxon>
        <taxon>Multicrustacea</taxon>
        <taxon>Malacostraca</taxon>
        <taxon>Eumalacostraca</taxon>
        <taxon>Peracarida</taxon>
        <taxon>Isopoda</taxon>
        <taxon>Oniscidea</taxon>
        <taxon>Crinocheta</taxon>
        <taxon>Armadillidiidae</taxon>
        <taxon>Armadillidium</taxon>
    </lineage>
</organism>
<dbReference type="OrthoDB" id="43458at2759"/>
<comment type="caution">
    <text evidence="8">The sequence shown here is derived from an EMBL/GenBank/DDBJ whole genome shotgun (WGS) entry which is preliminary data.</text>
</comment>
<feature type="chain" id="PRO_5024326781" evidence="7">
    <location>
        <begin position="19"/>
        <end position="131"/>
    </location>
</feature>
<feature type="transmembrane region" description="Helical" evidence="6">
    <location>
        <begin position="81"/>
        <end position="102"/>
    </location>
</feature>
<evidence type="ECO:0000256" key="6">
    <source>
        <dbReference type="SAM" id="Phobius"/>
    </source>
</evidence>
<gene>
    <name evidence="8" type="ORF">Anas_06248</name>
</gene>
<dbReference type="SUPFAM" id="SSF103481">
    <property type="entry name" value="Multidrug resistance efflux transporter EmrE"/>
    <property type="match status" value="1"/>
</dbReference>
<evidence type="ECO:0000256" key="2">
    <source>
        <dbReference type="ARBA" id="ARBA00005977"/>
    </source>
</evidence>
<dbReference type="InterPro" id="IPR037185">
    <property type="entry name" value="EmrE-like"/>
</dbReference>
<evidence type="ECO:0000256" key="5">
    <source>
        <dbReference type="ARBA" id="ARBA00023136"/>
    </source>
</evidence>
<accession>A0A5N5SVM7</accession>
<feature type="signal peptide" evidence="7">
    <location>
        <begin position="1"/>
        <end position="18"/>
    </location>
</feature>
<name>A0A5N5SVM7_9CRUS</name>
<comment type="similarity">
    <text evidence="2">Belongs to the TMEM234 family.</text>
</comment>
<dbReference type="AlphaFoldDB" id="A0A5N5SVM7"/>
<dbReference type="Pfam" id="PF10639">
    <property type="entry name" value="TMEM234"/>
    <property type="match status" value="1"/>
</dbReference>
<sequence>MKEFWALVLLVIVSILWGVTNPLLKRASVGIENVKADNLFYQTIAEVTYLASKFSYVAPFLLNQIGGVLFVYSLGLSDLSLAVPFTNSLTFIITTLTGHLLGEEKISSSVWIGAALVCAGISLCIADKALP</sequence>
<dbReference type="Proteomes" id="UP000326759">
    <property type="component" value="Unassembled WGS sequence"/>
</dbReference>
<evidence type="ECO:0000256" key="3">
    <source>
        <dbReference type="ARBA" id="ARBA00022692"/>
    </source>
</evidence>
<dbReference type="EMBL" id="SEYY01019717">
    <property type="protein sequence ID" value="KAB7497965.1"/>
    <property type="molecule type" value="Genomic_DNA"/>
</dbReference>
<keyword evidence="3 6" id="KW-0812">Transmembrane</keyword>
<evidence type="ECO:0000313" key="8">
    <source>
        <dbReference type="EMBL" id="KAB7497965.1"/>
    </source>
</evidence>
<dbReference type="GO" id="GO:0016020">
    <property type="term" value="C:membrane"/>
    <property type="evidence" value="ECO:0007669"/>
    <property type="project" value="UniProtKB-SubCell"/>
</dbReference>
<keyword evidence="4 6" id="KW-1133">Transmembrane helix</keyword>
<reference evidence="8 9" key="1">
    <citation type="journal article" date="2019" name="PLoS Biol.">
        <title>Sex chromosomes control vertical transmission of feminizing Wolbachia symbionts in an isopod.</title>
        <authorList>
            <person name="Becking T."/>
            <person name="Chebbi M.A."/>
            <person name="Giraud I."/>
            <person name="Moumen B."/>
            <person name="Laverre T."/>
            <person name="Caubet Y."/>
            <person name="Peccoud J."/>
            <person name="Gilbert C."/>
            <person name="Cordaux R."/>
        </authorList>
    </citation>
    <scope>NUCLEOTIDE SEQUENCE [LARGE SCALE GENOMIC DNA]</scope>
    <source>
        <strain evidence="8">ANa2</strain>
        <tissue evidence="8">Whole body excluding digestive tract and cuticle</tissue>
    </source>
</reference>
<comment type="subcellular location">
    <subcellularLocation>
        <location evidence="1">Membrane</location>
        <topology evidence="1">Multi-pass membrane protein</topology>
    </subcellularLocation>
</comment>
<dbReference type="PANTHER" id="PTHR28668:SF1">
    <property type="entry name" value="TRANSMEMBRANE PROTEIN 234"/>
    <property type="match status" value="1"/>
</dbReference>